<proteinExistence type="predicted"/>
<feature type="domain" description="DUF4159" evidence="2">
    <location>
        <begin position="290"/>
        <end position="499"/>
    </location>
</feature>
<organism evidence="3 4">
    <name type="scientific">Iodidimonas nitroreducens</name>
    <dbReference type="NCBI Taxonomy" id="1236968"/>
    <lineage>
        <taxon>Bacteria</taxon>
        <taxon>Pseudomonadati</taxon>
        <taxon>Pseudomonadota</taxon>
        <taxon>Alphaproteobacteria</taxon>
        <taxon>Iodidimonadales</taxon>
        <taxon>Iodidimonadaceae</taxon>
        <taxon>Iodidimonas</taxon>
    </lineage>
</organism>
<comment type="caution">
    <text evidence="3">The sequence shown here is derived from an EMBL/GenBank/DDBJ whole genome shotgun (WGS) entry which is preliminary data.</text>
</comment>
<keyword evidence="1" id="KW-1133">Transmembrane helix</keyword>
<accession>A0A5A7N6J1</accession>
<dbReference type="PANTHER" id="PTHR37464:SF1">
    <property type="entry name" value="BLL2463 PROTEIN"/>
    <property type="match status" value="1"/>
</dbReference>
<keyword evidence="4" id="KW-1185">Reference proteome</keyword>
<reference evidence="3 4" key="1">
    <citation type="submission" date="2019-09" db="EMBL/GenBank/DDBJ databases">
        <title>NBRP : Genome information of microbial organism related human and environment.</title>
        <authorList>
            <person name="Hattori M."/>
            <person name="Oshima K."/>
            <person name="Inaba H."/>
            <person name="Suda W."/>
            <person name="Sakamoto M."/>
            <person name="Iino T."/>
            <person name="Kitahara M."/>
            <person name="Oshida Y."/>
            <person name="Iida T."/>
            <person name="Kudo T."/>
            <person name="Itoh T."/>
            <person name="Ohkuma M."/>
        </authorList>
    </citation>
    <scope>NUCLEOTIDE SEQUENCE [LARGE SCALE GENOMIC DNA]</scope>
    <source>
        <strain evidence="3 4">Q-1</strain>
    </source>
</reference>
<keyword evidence="1" id="KW-0472">Membrane</keyword>
<feature type="transmembrane region" description="Helical" evidence="1">
    <location>
        <begin position="245"/>
        <end position="265"/>
    </location>
</feature>
<dbReference type="EMBL" id="BKCN01000007">
    <property type="protein sequence ID" value="GER03942.1"/>
    <property type="molecule type" value="Genomic_DNA"/>
</dbReference>
<dbReference type="AlphaFoldDB" id="A0A5A7N6J1"/>
<feature type="transmembrane region" description="Helical" evidence="1">
    <location>
        <begin position="205"/>
        <end position="224"/>
    </location>
</feature>
<dbReference type="Pfam" id="PF13709">
    <property type="entry name" value="DUF4159"/>
    <property type="match status" value="1"/>
</dbReference>
<dbReference type="Gene3D" id="3.40.50.12140">
    <property type="entry name" value="Domain of unknown function DUF4159"/>
    <property type="match status" value="1"/>
</dbReference>
<dbReference type="RefSeq" id="WP_150007004.1">
    <property type="nucleotide sequence ID" value="NZ_BKCN01000007.1"/>
</dbReference>
<protein>
    <recommendedName>
        <fullName evidence="2">DUF4159 domain-containing protein</fullName>
    </recommendedName>
</protein>
<name>A0A5A7N6J1_9PROT</name>
<evidence type="ECO:0000259" key="2">
    <source>
        <dbReference type="Pfam" id="PF13709"/>
    </source>
</evidence>
<keyword evidence="1" id="KW-0812">Transmembrane</keyword>
<gene>
    <name evidence="3" type="ORF">JCM17846_16240</name>
</gene>
<evidence type="ECO:0000313" key="4">
    <source>
        <dbReference type="Proteomes" id="UP000324996"/>
    </source>
</evidence>
<dbReference type="PANTHER" id="PTHR37464">
    <property type="entry name" value="BLL2463 PROTEIN"/>
    <property type="match status" value="1"/>
</dbReference>
<dbReference type="InterPro" id="IPR025297">
    <property type="entry name" value="DUF4159"/>
</dbReference>
<evidence type="ECO:0000313" key="3">
    <source>
        <dbReference type="EMBL" id="GER03942.1"/>
    </source>
</evidence>
<dbReference type="Proteomes" id="UP000324996">
    <property type="component" value="Unassembled WGS sequence"/>
</dbReference>
<sequence length="519" mass="55590">MGGALSWEKPQALGSFNPDGPFDGLLAPDDVTVSRQLLAIPNIDLAEKTWARLADGTPLVTAAREGQGWIVFFHTTANADWSSLVLSGLFVDMLERLLPLAQGRLDAVFQSGGNRSLAHQALLDGFGRLEPAASGIAPIPSNAFGDVAASPQHPPGLYGEAQAPLALSIVAANGPVDADFSFKESTRPMIFFGGDAPGERPLAPMLFFLMSLLIIADMLISLGLRGLLPFGRARRGASKAFSGRGLGVLAVIGLSVMGLMLGLSWSSPAQAQDRPILDEQFAIDATTSTRIAYIRTGNPEIDARSHAALYGLQRVLGLRTAVKLGKPIGLDPTRDPLALFPLVYWPITADAPALDAKALDNLSRFLRNGGIVLMDTGIDDSTSDPLGLENPTAREALQRTVGMLDLPQLLPVDPDHVLARSFYLLDDFPGRLAGRTLWATRDSFGKDALVSPILIGGHDWASAWALDEFDHFIVPRLPGGARQRELAFRFGVNLVMYALTGTYKADQLHLPALIDRLGE</sequence>
<evidence type="ECO:0000256" key="1">
    <source>
        <dbReference type="SAM" id="Phobius"/>
    </source>
</evidence>